<evidence type="ECO:0000313" key="3">
    <source>
        <dbReference type="Proteomes" id="UP000323506"/>
    </source>
</evidence>
<dbReference type="EMBL" id="CM017704">
    <property type="protein sequence ID" value="TYG72494.1"/>
    <property type="molecule type" value="Genomic_DNA"/>
</dbReference>
<accession>A0A5D2CT62</accession>
<keyword evidence="3" id="KW-1185">Reference proteome</keyword>
<feature type="region of interest" description="Disordered" evidence="1">
    <location>
        <begin position="79"/>
        <end position="99"/>
    </location>
</feature>
<protein>
    <submittedName>
        <fullName evidence="2">Uncharacterized protein</fullName>
    </submittedName>
</protein>
<name>A0A5D2CT62_GOSDA</name>
<dbReference type="Proteomes" id="UP000323506">
    <property type="component" value="Chromosome D04"/>
</dbReference>
<gene>
    <name evidence="2" type="ORF">ES288_D04G025400v1</name>
</gene>
<evidence type="ECO:0000256" key="1">
    <source>
        <dbReference type="SAM" id="MobiDB-lite"/>
    </source>
</evidence>
<organism evidence="2 3">
    <name type="scientific">Gossypium darwinii</name>
    <name type="common">Darwin's cotton</name>
    <name type="synonym">Gossypium barbadense var. darwinii</name>
    <dbReference type="NCBI Taxonomy" id="34276"/>
    <lineage>
        <taxon>Eukaryota</taxon>
        <taxon>Viridiplantae</taxon>
        <taxon>Streptophyta</taxon>
        <taxon>Embryophyta</taxon>
        <taxon>Tracheophyta</taxon>
        <taxon>Spermatophyta</taxon>
        <taxon>Magnoliopsida</taxon>
        <taxon>eudicotyledons</taxon>
        <taxon>Gunneridae</taxon>
        <taxon>Pentapetalae</taxon>
        <taxon>rosids</taxon>
        <taxon>malvids</taxon>
        <taxon>Malvales</taxon>
        <taxon>Malvaceae</taxon>
        <taxon>Malvoideae</taxon>
        <taxon>Gossypium</taxon>
    </lineage>
</organism>
<dbReference type="AlphaFoldDB" id="A0A5D2CT62"/>
<proteinExistence type="predicted"/>
<sequence>MDFFIDSTIEPVQTIHLLSPSPVPLILCINGAVSVDQIRQKGSSFSVMLRFLSSSSPILASYLVFQLWFKSNSGEAAVPNGDGGCQEEASGINRRDMHC</sequence>
<reference evidence="2 3" key="1">
    <citation type="submission" date="2019-06" db="EMBL/GenBank/DDBJ databases">
        <title>WGS assembly of Gossypium darwinii.</title>
        <authorList>
            <person name="Chen Z.J."/>
            <person name="Sreedasyam A."/>
            <person name="Ando A."/>
            <person name="Song Q."/>
            <person name="De L."/>
            <person name="Hulse-Kemp A."/>
            <person name="Ding M."/>
            <person name="Ye W."/>
            <person name="Kirkbride R."/>
            <person name="Jenkins J."/>
            <person name="Plott C."/>
            <person name="Lovell J."/>
            <person name="Lin Y.-M."/>
            <person name="Vaughn R."/>
            <person name="Liu B."/>
            <person name="Li W."/>
            <person name="Simpson S."/>
            <person name="Scheffler B."/>
            <person name="Saski C."/>
            <person name="Grover C."/>
            <person name="Hu G."/>
            <person name="Conover J."/>
            <person name="Carlson J."/>
            <person name="Shu S."/>
            <person name="Boston L."/>
            <person name="Williams M."/>
            <person name="Peterson D."/>
            <person name="Mcgee K."/>
            <person name="Jones D."/>
            <person name="Wendel J."/>
            <person name="Stelly D."/>
            <person name="Grimwood J."/>
            <person name="Schmutz J."/>
        </authorList>
    </citation>
    <scope>NUCLEOTIDE SEQUENCE [LARGE SCALE GENOMIC DNA]</scope>
    <source>
        <strain evidence="2">1808015.09</strain>
    </source>
</reference>
<evidence type="ECO:0000313" key="2">
    <source>
        <dbReference type="EMBL" id="TYG72494.1"/>
    </source>
</evidence>